<dbReference type="AlphaFoldDB" id="A0A1Q4JLZ3"/>
<accession>A0A1Q4JLZ3</accession>
<dbReference type="RefSeq" id="WP_019747399.1">
    <property type="nucleotide sequence ID" value="NZ_CP044283.1"/>
</dbReference>
<dbReference type="Proteomes" id="UP000502345">
    <property type="component" value="Plasmid plas1"/>
</dbReference>
<evidence type="ECO:0000313" key="1">
    <source>
        <dbReference type="EMBL" id="QIP43697.1"/>
    </source>
</evidence>
<proteinExistence type="predicted"/>
<name>A0A1Q4JLZ3_RHOER</name>
<keyword evidence="1" id="KW-0614">Plasmid</keyword>
<reference evidence="1 2" key="1">
    <citation type="submission" date="2020-03" db="EMBL/GenBank/DDBJ databases">
        <title>Screen low temperature-resistant strains for efficient degradation of petroleum hydrocarbons under the low temperature.</title>
        <authorList>
            <person name="Wang Y."/>
            <person name="Chen J."/>
        </authorList>
    </citation>
    <scope>NUCLEOTIDE SEQUENCE [LARGE SCALE GENOMIC DNA]</scope>
    <source>
        <strain evidence="1 2">KB1</strain>
        <plasmid evidence="1 2">plas1</plasmid>
    </source>
</reference>
<geneLocation type="plasmid" evidence="1 2">
    <name>plas1</name>
</geneLocation>
<sequence length="112" mass="12093">MMHLEILQVPDYPNVPLLEQRIEHALSGVPIEWELRHVIIEDPRSAELAGMAGSPTLLVDGHDPFAEPDQVPSVSCRLYRDAVGAVGGAPTVTALRNAFERDSPTAATSVPD</sequence>
<gene>
    <name evidence="1" type="ORF">G9444_6454</name>
</gene>
<dbReference type="OrthoDB" id="7185309at2"/>
<dbReference type="EMBL" id="CP050125">
    <property type="protein sequence ID" value="QIP43697.1"/>
    <property type="molecule type" value="Genomic_DNA"/>
</dbReference>
<evidence type="ECO:0000313" key="2">
    <source>
        <dbReference type="Proteomes" id="UP000502345"/>
    </source>
</evidence>
<organism evidence="1 2">
    <name type="scientific">Rhodococcus erythropolis</name>
    <name type="common">Arthrobacter picolinophilus</name>
    <dbReference type="NCBI Taxonomy" id="1833"/>
    <lineage>
        <taxon>Bacteria</taxon>
        <taxon>Bacillati</taxon>
        <taxon>Actinomycetota</taxon>
        <taxon>Actinomycetes</taxon>
        <taxon>Mycobacteriales</taxon>
        <taxon>Nocardiaceae</taxon>
        <taxon>Rhodococcus</taxon>
        <taxon>Rhodococcus erythropolis group</taxon>
    </lineage>
</organism>
<protein>
    <submittedName>
        <fullName evidence="1">Uncharacterized protein</fullName>
    </submittedName>
</protein>